<dbReference type="AlphaFoldDB" id="A0A1I6VC16"/>
<feature type="region of interest" description="Disordered" evidence="1">
    <location>
        <begin position="1"/>
        <end position="24"/>
    </location>
</feature>
<keyword evidence="3" id="KW-1185">Reference proteome</keyword>
<accession>A0A1I6VC16</accession>
<sequence length="384" mass="41530">MAVETSVDVQSNPQLDAAQSQRRDQAGTAFSFGGLSETRSQKLSLMGGLALRGSDGPGGDDVANGVVDPFLAMQYDRQARDASLSLAARFQETDLVQSGPGEFGGTFESGTAKRRSFGAEIDLKLRENARLGFGILAVVQKTDFVDGTAVGQGGQALSGTTRHRLDVRARLDLDAAHHVSATLGYRVFRQEAAPGSRESFHLDGIYQIDRPLGPFSVRMGYVRAEAGHRVSGAVDRVLALPNGKLHAGIGAARGATGGRYVTGHLDYKAAFGRGEFEARLRRKLASSDQDDSEQVNTAIALRYRIEGTPVDGIAVQIDWEEAKNPLSGLTTISRIFAISYVRSLSRRAQFTVGLRRRDLRDSVSGTGRSNEIFMSFTRKFSPRF</sequence>
<gene>
    <name evidence="2" type="ORF">SAMN04488040_3208</name>
</gene>
<proteinExistence type="predicted"/>
<evidence type="ECO:0000313" key="2">
    <source>
        <dbReference type="EMBL" id="SFT11217.1"/>
    </source>
</evidence>
<dbReference type="Proteomes" id="UP000199239">
    <property type="component" value="Unassembled WGS sequence"/>
</dbReference>
<dbReference type="EMBL" id="FPAJ01000006">
    <property type="protein sequence ID" value="SFT11217.1"/>
    <property type="molecule type" value="Genomic_DNA"/>
</dbReference>
<dbReference type="STRING" id="394264.SAMN04488040_3208"/>
<organism evidence="2 3">
    <name type="scientific">Sulfitobacter marinus</name>
    <dbReference type="NCBI Taxonomy" id="394264"/>
    <lineage>
        <taxon>Bacteria</taxon>
        <taxon>Pseudomonadati</taxon>
        <taxon>Pseudomonadota</taxon>
        <taxon>Alphaproteobacteria</taxon>
        <taxon>Rhodobacterales</taxon>
        <taxon>Roseobacteraceae</taxon>
        <taxon>Sulfitobacter</taxon>
    </lineage>
</organism>
<protein>
    <recommendedName>
        <fullName evidence="4">Beta-barrel porin 2</fullName>
    </recommendedName>
</protein>
<feature type="compositionally biased region" description="Polar residues" evidence="1">
    <location>
        <begin position="7"/>
        <end position="20"/>
    </location>
</feature>
<evidence type="ECO:0000256" key="1">
    <source>
        <dbReference type="SAM" id="MobiDB-lite"/>
    </source>
</evidence>
<reference evidence="3" key="1">
    <citation type="submission" date="2016-10" db="EMBL/GenBank/DDBJ databases">
        <authorList>
            <person name="Varghese N."/>
            <person name="Submissions S."/>
        </authorList>
    </citation>
    <scope>NUCLEOTIDE SEQUENCE [LARGE SCALE GENOMIC DNA]</scope>
    <source>
        <strain evidence="3">DSM 23422</strain>
    </source>
</reference>
<evidence type="ECO:0000313" key="3">
    <source>
        <dbReference type="Proteomes" id="UP000199239"/>
    </source>
</evidence>
<dbReference type="OrthoDB" id="7756354at2"/>
<evidence type="ECO:0008006" key="4">
    <source>
        <dbReference type="Google" id="ProtNLM"/>
    </source>
</evidence>
<name>A0A1I6VC16_9RHOB</name>
<dbReference type="RefSeq" id="WP_093917393.1">
    <property type="nucleotide sequence ID" value="NZ_FPAJ01000006.1"/>
</dbReference>